<dbReference type="GO" id="GO:0043565">
    <property type="term" value="F:sequence-specific DNA binding"/>
    <property type="evidence" value="ECO:0007669"/>
    <property type="project" value="InterPro"/>
</dbReference>
<dbReference type="HOGENOM" id="CLU_000445_81_0_4"/>
<proteinExistence type="predicted"/>
<dbReference type="PANTHER" id="PTHR46796:SF13">
    <property type="entry name" value="HTH-TYPE TRANSCRIPTIONAL ACTIVATOR RHAS"/>
    <property type="match status" value="1"/>
</dbReference>
<evidence type="ECO:0000256" key="3">
    <source>
        <dbReference type="ARBA" id="ARBA00023163"/>
    </source>
</evidence>
<dbReference type="Pfam" id="PF12833">
    <property type="entry name" value="HTH_18"/>
    <property type="match status" value="1"/>
</dbReference>
<dbReference type="InterPro" id="IPR050204">
    <property type="entry name" value="AraC_XylS_family_regulators"/>
</dbReference>
<dbReference type="SUPFAM" id="SSF46689">
    <property type="entry name" value="Homeodomain-like"/>
    <property type="match status" value="2"/>
</dbReference>
<keyword evidence="3" id="KW-0804">Transcription</keyword>
<organism evidence="5 6">
    <name type="scientific">Burkholderia thailandensis (strain ATCC 700388 / DSM 13276 / CCUG 48851 / CIP 106301 / E264)</name>
    <dbReference type="NCBI Taxonomy" id="271848"/>
    <lineage>
        <taxon>Bacteria</taxon>
        <taxon>Pseudomonadati</taxon>
        <taxon>Pseudomonadota</taxon>
        <taxon>Betaproteobacteria</taxon>
        <taxon>Burkholderiales</taxon>
        <taxon>Burkholderiaceae</taxon>
        <taxon>Burkholderia</taxon>
        <taxon>pseudomallei group</taxon>
    </lineage>
</organism>
<keyword evidence="6" id="KW-1185">Reference proteome</keyword>
<dbReference type="SMART" id="SM00342">
    <property type="entry name" value="HTH_ARAC"/>
    <property type="match status" value="1"/>
</dbReference>
<feature type="domain" description="HTH araC/xylS-type" evidence="4">
    <location>
        <begin position="203"/>
        <end position="300"/>
    </location>
</feature>
<dbReference type="Gene3D" id="1.10.10.60">
    <property type="entry name" value="Homeodomain-like"/>
    <property type="match status" value="2"/>
</dbReference>
<protein>
    <submittedName>
        <fullName evidence="5">Transcriptional regulator, AraC family</fullName>
    </submittedName>
</protein>
<evidence type="ECO:0000313" key="5">
    <source>
        <dbReference type="EMBL" id="ABC38962.1"/>
    </source>
</evidence>
<reference evidence="5 6" key="1">
    <citation type="journal article" date="2005" name="BMC Genomics">
        <title>Bacterial genome adaptation to niches: divergence of the potential virulence genes in three Burkholderia species of different survival strategies.</title>
        <authorList>
            <person name="Kim H.S."/>
            <person name="Schell M.A."/>
            <person name="Yu Y."/>
            <person name="Ulrich R.L."/>
            <person name="Sarria S.H."/>
            <person name="Nierman W.C."/>
            <person name="DeShazer D."/>
        </authorList>
    </citation>
    <scope>NUCLEOTIDE SEQUENCE [LARGE SCALE GENOMIC DNA]</scope>
    <source>
        <strain evidence="6">ATCC 700388 / DSM 13276 / CCUG 48851 / CIP 106301 / E264</strain>
    </source>
</reference>
<dbReference type="InterPro" id="IPR018060">
    <property type="entry name" value="HTH_AraC"/>
</dbReference>
<dbReference type="InterPro" id="IPR032783">
    <property type="entry name" value="AraC_lig"/>
</dbReference>
<evidence type="ECO:0000256" key="2">
    <source>
        <dbReference type="ARBA" id="ARBA00023125"/>
    </source>
</evidence>
<dbReference type="AlphaFoldDB" id="Q2SZ66"/>
<evidence type="ECO:0000256" key="1">
    <source>
        <dbReference type="ARBA" id="ARBA00023015"/>
    </source>
</evidence>
<name>Q2SZ66_BURTA</name>
<evidence type="ECO:0000259" key="4">
    <source>
        <dbReference type="PROSITE" id="PS01124"/>
    </source>
</evidence>
<dbReference type="Proteomes" id="UP000001930">
    <property type="component" value="Chromosome I"/>
</dbReference>
<dbReference type="Pfam" id="PF12852">
    <property type="entry name" value="Cupin_6"/>
    <property type="match status" value="1"/>
</dbReference>
<keyword evidence="2" id="KW-0238">DNA-binding</keyword>
<evidence type="ECO:0000313" key="6">
    <source>
        <dbReference type="Proteomes" id="UP000001930"/>
    </source>
</evidence>
<sequence length="319" mass="33885">MTVSGVANVAHALRQYASINPNRLTNRPMNDRLKGLLARFELHARVFHFGTLPGASTFDICADGFHMHLVRTGAVCVTGGTLGLHAVPEPSAVFIGRPGKYRIEARGDAPVEILSAAIEFGLGDENPLLRGLPDLLAIPLASMSPLDGVQQALFAEASAPACGHDTVINRLTEVLVVQLLRFVMRNRLVASGSLAGLSDARLAKALNAVHADPALSWSLERMAAIAGMSRSRFAAHFADTVGLPPGEYLLQWRVGLAKTLLRRGYAVKEIAPEVGYGSASALTRAFAQCTGHAPTDWLARASDAPRATGTMPDIDVRAA</sequence>
<dbReference type="KEGG" id="bte:BTH_I1236"/>
<dbReference type="InterPro" id="IPR009057">
    <property type="entry name" value="Homeodomain-like_sf"/>
</dbReference>
<accession>Q2SZ66</accession>
<dbReference type="PANTHER" id="PTHR46796">
    <property type="entry name" value="HTH-TYPE TRANSCRIPTIONAL ACTIVATOR RHAS-RELATED"/>
    <property type="match status" value="1"/>
</dbReference>
<dbReference type="PROSITE" id="PS01124">
    <property type="entry name" value="HTH_ARAC_FAMILY_2"/>
    <property type="match status" value="1"/>
</dbReference>
<keyword evidence="1" id="KW-0805">Transcription regulation</keyword>
<gene>
    <name evidence="5" type="ordered locus">BTH_I1236</name>
</gene>
<dbReference type="EMBL" id="CP000086">
    <property type="protein sequence ID" value="ABC38962.1"/>
    <property type="molecule type" value="Genomic_DNA"/>
</dbReference>
<dbReference type="GO" id="GO:0003700">
    <property type="term" value="F:DNA-binding transcription factor activity"/>
    <property type="evidence" value="ECO:0007669"/>
    <property type="project" value="InterPro"/>
</dbReference>